<name>A0A177BD44_9BILA</name>
<dbReference type="InterPro" id="IPR039885">
    <property type="entry name" value="BTBD10/KCTD20_BTB/POZ"/>
</dbReference>
<sequence>MNNISDDKFDNVNVRSATSILHCSGKSSENDNFEDILISAPSITTENDISNRNFIVIDWFDDQTSLPENIVYIIAENSKFRLDKTLFNNFPDTMLSKMLSHSNTQISSDDSPLVYELPIFVNENILKSILVNNSVAFIYTRVACSGQVSSNLNNEIVLPDITEWNNF</sequence>
<proteinExistence type="predicted"/>
<protein>
    <recommendedName>
        <fullName evidence="1">BTBD10/KCTD20 BTB/POZ domain-containing protein</fullName>
    </recommendedName>
</protein>
<keyword evidence="3" id="KW-1185">Reference proteome</keyword>
<accession>A0A177BD44</accession>
<evidence type="ECO:0000313" key="2">
    <source>
        <dbReference type="EMBL" id="OAF72096.1"/>
    </source>
</evidence>
<evidence type="ECO:0000313" key="3">
    <source>
        <dbReference type="Proteomes" id="UP000078046"/>
    </source>
</evidence>
<reference evidence="2 3" key="1">
    <citation type="submission" date="2016-04" db="EMBL/GenBank/DDBJ databases">
        <title>The genome of Intoshia linei affirms orthonectids as highly simplified spiralians.</title>
        <authorList>
            <person name="Mikhailov K.V."/>
            <person name="Slusarev G.S."/>
            <person name="Nikitin M.A."/>
            <person name="Logacheva M.D."/>
            <person name="Penin A."/>
            <person name="Aleoshin V."/>
            <person name="Panchin Y.V."/>
        </authorList>
    </citation>
    <scope>NUCLEOTIDE SEQUENCE [LARGE SCALE GENOMIC DNA]</scope>
    <source>
        <strain evidence="2">Intl2013</strain>
        <tissue evidence="2">Whole animal</tissue>
    </source>
</reference>
<dbReference type="AlphaFoldDB" id="A0A177BD44"/>
<organism evidence="2 3">
    <name type="scientific">Intoshia linei</name>
    <dbReference type="NCBI Taxonomy" id="1819745"/>
    <lineage>
        <taxon>Eukaryota</taxon>
        <taxon>Metazoa</taxon>
        <taxon>Spiralia</taxon>
        <taxon>Lophotrochozoa</taxon>
        <taxon>Mesozoa</taxon>
        <taxon>Orthonectida</taxon>
        <taxon>Rhopaluridae</taxon>
        <taxon>Intoshia</taxon>
    </lineage>
</organism>
<evidence type="ECO:0000259" key="1">
    <source>
        <dbReference type="Pfam" id="PF16017"/>
    </source>
</evidence>
<feature type="domain" description="BTBD10/KCTD20 BTB/POZ" evidence="1">
    <location>
        <begin position="71"/>
        <end position="130"/>
    </location>
</feature>
<dbReference type="EMBL" id="LWCA01000005">
    <property type="protein sequence ID" value="OAF72096.1"/>
    <property type="molecule type" value="Genomic_DNA"/>
</dbReference>
<dbReference type="Pfam" id="PF16017">
    <property type="entry name" value="BTB_3"/>
    <property type="match status" value="1"/>
</dbReference>
<gene>
    <name evidence="2" type="ORF">A3Q56_00140</name>
</gene>
<comment type="caution">
    <text evidence="2">The sequence shown here is derived from an EMBL/GenBank/DDBJ whole genome shotgun (WGS) entry which is preliminary data.</text>
</comment>
<dbReference type="Proteomes" id="UP000078046">
    <property type="component" value="Unassembled WGS sequence"/>
</dbReference>